<evidence type="ECO:0000313" key="1">
    <source>
        <dbReference type="EMBL" id="RAH74697.1"/>
    </source>
</evidence>
<reference evidence="1" key="1">
    <citation type="submission" date="2018-02" db="EMBL/GenBank/DDBJ databases">
        <title>The genomes of Aspergillus section Nigri reveals drivers in fungal speciation.</title>
        <authorList>
            <consortium name="DOE Joint Genome Institute"/>
            <person name="Vesth T.C."/>
            <person name="Nybo J."/>
            <person name="Theobald S."/>
            <person name="Brandl J."/>
            <person name="Frisvad J.C."/>
            <person name="Nielsen K.F."/>
            <person name="Lyhne E.K."/>
            <person name="Kogle M.E."/>
            <person name="Kuo A."/>
            <person name="Riley R."/>
            <person name="Clum A."/>
            <person name="Nolan M."/>
            <person name="Lipzen A."/>
            <person name="Salamov A."/>
            <person name="Henrissat B."/>
            <person name="Wiebenga A."/>
            <person name="De vries R.P."/>
            <person name="Grigoriev I.V."/>
            <person name="Mortensen U.H."/>
            <person name="Andersen M.R."/>
            <person name="Baker S.E."/>
        </authorList>
    </citation>
    <scope>NUCLEOTIDE SEQUENCE</scope>
    <source>
        <strain evidence="1">CBS 121060</strain>
    </source>
</reference>
<proteinExistence type="predicted"/>
<accession>A0ACD1HMS7</accession>
<organism evidence="1 2">
    <name type="scientific">Aspergillus aculeatinus CBS 121060</name>
    <dbReference type="NCBI Taxonomy" id="1448322"/>
    <lineage>
        <taxon>Eukaryota</taxon>
        <taxon>Fungi</taxon>
        <taxon>Dikarya</taxon>
        <taxon>Ascomycota</taxon>
        <taxon>Pezizomycotina</taxon>
        <taxon>Eurotiomycetes</taxon>
        <taxon>Eurotiomycetidae</taxon>
        <taxon>Eurotiales</taxon>
        <taxon>Aspergillaceae</taxon>
        <taxon>Aspergillus</taxon>
        <taxon>Aspergillus subgen. Circumdati</taxon>
    </lineage>
</organism>
<dbReference type="Proteomes" id="UP000249661">
    <property type="component" value="Unassembled WGS sequence"/>
</dbReference>
<dbReference type="EMBL" id="KZ824934">
    <property type="protein sequence ID" value="RAH74697.1"/>
    <property type="molecule type" value="Genomic_DNA"/>
</dbReference>
<keyword evidence="2" id="KW-1185">Reference proteome</keyword>
<gene>
    <name evidence="1" type="ORF">BO66DRAFT_311645</name>
</gene>
<protein>
    <submittedName>
        <fullName evidence="1">Farnesyl pyrophosphate protein</fullName>
    </submittedName>
</protein>
<evidence type="ECO:0000313" key="2">
    <source>
        <dbReference type="Proteomes" id="UP000249661"/>
    </source>
</evidence>
<name>A0ACD1HMS7_9EURO</name>
<sequence length="342" mass="38258">MSDFQSYLPALVQDLCEYATAMGLGPELVESYRKAIEYNTTGGNCRRGKFVASTSSILVDRELFTTEALHANVVGWCVELLQAYFLITDDLIDGSSMRRGKPCWYTLEGVGQLATMHASLLHSGIFVLLQKYLGRNLDMYQSLANLFHAATFQTAAGQISDTVAAAERQKGLLTHTMDQYRTIAHTKTGYYTFFLPIALALTLHGRDSPENLAACMRLVTPMGELYQAQDDYFDNYSSLAVLGKDGTDIREGKCSWLIVTALLKGDAAQRAVLEREYGLADPVAEARVKTVYDQLELPREFEEYRSRLIGRIEHLIGALSEESGLKRRVFENCLETIQDRSK</sequence>